<feature type="transmembrane region" description="Helical" evidence="6">
    <location>
        <begin position="256"/>
        <end position="289"/>
    </location>
</feature>
<evidence type="ECO:0000256" key="5">
    <source>
        <dbReference type="SAM" id="MobiDB-lite"/>
    </source>
</evidence>
<feature type="transmembrane region" description="Helical" evidence="6">
    <location>
        <begin position="140"/>
        <end position="160"/>
    </location>
</feature>
<evidence type="ECO:0000256" key="3">
    <source>
        <dbReference type="ARBA" id="ARBA00022989"/>
    </source>
</evidence>
<sequence length="453" mass="50406">MSVHEKIERVLFHEKIGFIFLCLLWYLCSAVTNTSSKSIFNDVRCPVTLTFLQFGFVAFFSAVCLLIRQFFGNGNGIQKPSKLVLSTTLPLSVFQIGGHVFGSLATTRIPVSTVHTVKALSPLFTVLAYRFLFQHSYSSTAYFSLVPLTLGVTLACSFELSADLCGLFYALISTFIFVSQNIFGKKIFTEAKKHGNASKKSHYNKLNLLLYSSGMAFLVMIPVWLHQEGFEYLPVAGSPVFFNVIHNGLSHFFQNILAFTLLSIISPVAYSIASLIKRIFVIVVSILWFRQPTSLTQAMGIVLTAVGLYLYDRSKKLSPLDTKKVKVFEEKALDLESQPSSRVSSEVFSGTSSPLSEKNLSHRFPRLDSVVPLISNSPLTPTSVLTKEPTSAPLQFPSRNFLMEPNQRSENSTLHDDSSYLAKQPSYTPPPGVFKAPRPERPWTAEALPALRI</sequence>
<gene>
    <name evidence="8" type="ORF">SOCG_00028</name>
</gene>
<dbReference type="InterPro" id="IPR050186">
    <property type="entry name" value="TPT_transporter"/>
</dbReference>
<dbReference type="OrthoDB" id="1588579at2759"/>
<dbReference type="SUPFAM" id="SSF103481">
    <property type="entry name" value="Multidrug resistance efflux transporter EmrE"/>
    <property type="match status" value="1"/>
</dbReference>
<feature type="domain" description="Sugar phosphate transporter" evidence="7">
    <location>
        <begin position="19"/>
        <end position="311"/>
    </location>
</feature>
<name>S9PW83_SCHOY</name>
<evidence type="ECO:0000259" key="7">
    <source>
        <dbReference type="Pfam" id="PF03151"/>
    </source>
</evidence>
<dbReference type="GeneID" id="25029012"/>
<keyword evidence="3 6" id="KW-1133">Transmembrane helix</keyword>
<dbReference type="eggNOG" id="KOG1441">
    <property type="taxonomic scope" value="Eukaryota"/>
</dbReference>
<evidence type="ECO:0000313" key="8">
    <source>
        <dbReference type="EMBL" id="EPX72262.1"/>
    </source>
</evidence>
<feature type="transmembrane region" description="Helical" evidence="6">
    <location>
        <begin position="295"/>
        <end position="311"/>
    </location>
</feature>
<dbReference type="Pfam" id="PF03151">
    <property type="entry name" value="TPT"/>
    <property type="match status" value="1"/>
</dbReference>
<dbReference type="GO" id="GO:1990536">
    <property type="term" value="P:phosphoenolpyruvate transmembrane import into Golgi lumen"/>
    <property type="evidence" value="ECO:0007669"/>
    <property type="project" value="EnsemblFungi"/>
</dbReference>
<dbReference type="EMBL" id="KE503207">
    <property type="protein sequence ID" value="EPX72262.1"/>
    <property type="molecule type" value="Genomic_DNA"/>
</dbReference>
<reference evidence="8 9" key="1">
    <citation type="journal article" date="2011" name="Science">
        <title>Comparative functional genomics of the fission yeasts.</title>
        <authorList>
            <person name="Rhind N."/>
            <person name="Chen Z."/>
            <person name="Yassour M."/>
            <person name="Thompson D.A."/>
            <person name="Haas B.J."/>
            <person name="Habib N."/>
            <person name="Wapinski I."/>
            <person name="Roy S."/>
            <person name="Lin M.F."/>
            <person name="Heiman D.I."/>
            <person name="Young S.K."/>
            <person name="Furuya K."/>
            <person name="Guo Y."/>
            <person name="Pidoux A."/>
            <person name="Chen H.M."/>
            <person name="Robbertse B."/>
            <person name="Goldberg J.M."/>
            <person name="Aoki K."/>
            <person name="Bayne E.H."/>
            <person name="Berlin A.M."/>
            <person name="Desjardins C.A."/>
            <person name="Dobbs E."/>
            <person name="Dukaj L."/>
            <person name="Fan L."/>
            <person name="FitzGerald M.G."/>
            <person name="French C."/>
            <person name="Gujja S."/>
            <person name="Hansen K."/>
            <person name="Keifenheim D."/>
            <person name="Levin J.Z."/>
            <person name="Mosher R.A."/>
            <person name="Mueller C.A."/>
            <person name="Pfiffner J."/>
            <person name="Priest M."/>
            <person name="Russ C."/>
            <person name="Smialowska A."/>
            <person name="Swoboda P."/>
            <person name="Sykes S.M."/>
            <person name="Vaughn M."/>
            <person name="Vengrova S."/>
            <person name="Yoder R."/>
            <person name="Zeng Q."/>
            <person name="Allshire R."/>
            <person name="Baulcombe D."/>
            <person name="Birren B.W."/>
            <person name="Brown W."/>
            <person name="Ekwall K."/>
            <person name="Kellis M."/>
            <person name="Leatherwood J."/>
            <person name="Levin H."/>
            <person name="Margalit H."/>
            <person name="Martienssen R."/>
            <person name="Nieduszynski C.A."/>
            <person name="Spatafora J.W."/>
            <person name="Friedman N."/>
            <person name="Dalgaard J.Z."/>
            <person name="Baumann P."/>
            <person name="Niki H."/>
            <person name="Regev A."/>
            <person name="Nusbaum C."/>
        </authorList>
    </citation>
    <scope>NUCLEOTIDE SEQUENCE [LARGE SCALE GENOMIC DNA]</scope>
    <source>
        <strain evidence="9">yFS286</strain>
    </source>
</reference>
<dbReference type="VEuPathDB" id="FungiDB:SOCG_00028"/>
<accession>S9PW83</accession>
<organism evidence="8 9">
    <name type="scientific">Schizosaccharomyces octosporus (strain yFS286)</name>
    <name type="common">Fission yeast</name>
    <name type="synonym">Octosporomyces octosporus</name>
    <dbReference type="NCBI Taxonomy" id="483514"/>
    <lineage>
        <taxon>Eukaryota</taxon>
        <taxon>Fungi</taxon>
        <taxon>Dikarya</taxon>
        <taxon>Ascomycota</taxon>
        <taxon>Taphrinomycotina</taxon>
        <taxon>Schizosaccharomycetes</taxon>
        <taxon>Schizosaccharomycetales</taxon>
        <taxon>Schizosaccharomycetaceae</taxon>
        <taxon>Schizosaccharomyces</taxon>
    </lineage>
</organism>
<feature type="transmembrane region" description="Helical" evidence="6">
    <location>
        <begin position="83"/>
        <end position="102"/>
    </location>
</feature>
<comment type="subcellular location">
    <subcellularLocation>
        <location evidence="1">Membrane</location>
        <topology evidence="1">Multi-pass membrane protein</topology>
    </subcellularLocation>
</comment>
<dbReference type="GO" id="GO:0016020">
    <property type="term" value="C:membrane"/>
    <property type="evidence" value="ECO:0007669"/>
    <property type="project" value="UniProtKB-SubCell"/>
</dbReference>
<dbReference type="AlphaFoldDB" id="S9PW83"/>
<dbReference type="InterPro" id="IPR037185">
    <property type="entry name" value="EmrE-like"/>
</dbReference>
<feature type="transmembrane region" description="Helical" evidence="6">
    <location>
        <begin position="114"/>
        <end position="133"/>
    </location>
</feature>
<feature type="region of interest" description="Disordered" evidence="5">
    <location>
        <begin position="407"/>
        <end position="453"/>
    </location>
</feature>
<feature type="transmembrane region" description="Helical" evidence="6">
    <location>
        <begin position="52"/>
        <end position="71"/>
    </location>
</feature>
<keyword evidence="9" id="KW-1185">Reference proteome</keyword>
<proteinExistence type="predicted"/>
<evidence type="ECO:0000256" key="2">
    <source>
        <dbReference type="ARBA" id="ARBA00022692"/>
    </source>
</evidence>
<evidence type="ECO:0000256" key="1">
    <source>
        <dbReference type="ARBA" id="ARBA00004141"/>
    </source>
</evidence>
<protein>
    <submittedName>
        <fullName evidence="8">Triose phosphate transporter</fullName>
    </submittedName>
</protein>
<dbReference type="RefSeq" id="XP_013017902.1">
    <property type="nucleotide sequence ID" value="XM_013162448.1"/>
</dbReference>
<dbReference type="GO" id="GO:0089721">
    <property type="term" value="F:phosphoenolpyruvate transmembrane transporter activity"/>
    <property type="evidence" value="ECO:0007669"/>
    <property type="project" value="EnsemblFungi"/>
</dbReference>
<dbReference type="Proteomes" id="UP000016088">
    <property type="component" value="Unassembled WGS sequence"/>
</dbReference>
<evidence type="ECO:0000313" key="9">
    <source>
        <dbReference type="Proteomes" id="UP000016088"/>
    </source>
</evidence>
<dbReference type="GO" id="GO:0005794">
    <property type="term" value="C:Golgi apparatus"/>
    <property type="evidence" value="ECO:0007669"/>
    <property type="project" value="EnsemblFungi"/>
</dbReference>
<evidence type="ECO:0000256" key="4">
    <source>
        <dbReference type="ARBA" id="ARBA00023136"/>
    </source>
</evidence>
<evidence type="ECO:0000256" key="6">
    <source>
        <dbReference type="SAM" id="Phobius"/>
    </source>
</evidence>
<feature type="transmembrane region" description="Helical" evidence="6">
    <location>
        <begin position="208"/>
        <end position="226"/>
    </location>
</feature>
<dbReference type="PANTHER" id="PTHR11132">
    <property type="entry name" value="SOLUTE CARRIER FAMILY 35"/>
    <property type="match status" value="1"/>
</dbReference>
<keyword evidence="4 6" id="KW-0472">Membrane</keyword>
<feature type="transmembrane region" description="Helical" evidence="6">
    <location>
        <begin position="12"/>
        <end position="32"/>
    </location>
</feature>
<keyword evidence="2 6" id="KW-0812">Transmembrane</keyword>
<feature type="transmembrane region" description="Helical" evidence="6">
    <location>
        <begin position="166"/>
        <end position="183"/>
    </location>
</feature>
<dbReference type="OMA" id="FWYTVSS"/>
<dbReference type="HOGENOM" id="CLU_019048_3_1_1"/>
<dbReference type="InterPro" id="IPR004853">
    <property type="entry name" value="Sugar_P_trans_dom"/>
</dbReference>